<dbReference type="Gene3D" id="1.10.555.10">
    <property type="entry name" value="Rho GTPase activation protein"/>
    <property type="match status" value="1"/>
</dbReference>
<evidence type="ECO:0000259" key="6">
    <source>
        <dbReference type="PROSITE" id="PS50238"/>
    </source>
</evidence>
<dbReference type="InterPro" id="IPR000198">
    <property type="entry name" value="RhoGAP_dom"/>
</dbReference>
<comment type="caution">
    <text evidence="7">The sequence shown here is derived from an EMBL/GenBank/DDBJ whole genome shotgun (WGS) entry which is preliminary data.</text>
</comment>
<dbReference type="GO" id="GO:0005096">
    <property type="term" value="F:GTPase activator activity"/>
    <property type="evidence" value="ECO:0007669"/>
    <property type="project" value="UniProtKB-KW"/>
</dbReference>
<accession>A0A401P0Q6</accession>
<feature type="domain" description="Rho-GAP" evidence="6">
    <location>
        <begin position="16"/>
        <end position="205"/>
    </location>
</feature>
<dbReference type="PANTHER" id="PTHR23176:SF108">
    <property type="entry name" value="RHO GTPASE-ACTIVATING PROTEIN 15"/>
    <property type="match status" value="1"/>
</dbReference>
<dbReference type="Pfam" id="PF00620">
    <property type="entry name" value="RhoGAP"/>
    <property type="match status" value="1"/>
</dbReference>
<evidence type="ECO:0000256" key="2">
    <source>
        <dbReference type="ARBA" id="ARBA00004496"/>
    </source>
</evidence>
<keyword evidence="5" id="KW-0472">Membrane</keyword>
<evidence type="ECO:0000256" key="1">
    <source>
        <dbReference type="ARBA" id="ARBA00004170"/>
    </source>
</evidence>
<dbReference type="PANTHER" id="PTHR23176">
    <property type="entry name" value="RHO/RAC/CDC GTPASE-ACTIVATING PROTEIN"/>
    <property type="match status" value="1"/>
</dbReference>
<dbReference type="Proteomes" id="UP000288216">
    <property type="component" value="Unassembled WGS sequence"/>
</dbReference>
<evidence type="ECO:0000256" key="5">
    <source>
        <dbReference type="ARBA" id="ARBA00023136"/>
    </source>
</evidence>
<proteinExistence type="predicted"/>
<dbReference type="EMBL" id="BFAA01000120">
    <property type="protein sequence ID" value="GCB66690.1"/>
    <property type="molecule type" value="Genomic_DNA"/>
</dbReference>
<dbReference type="AlphaFoldDB" id="A0A401P0Q6"/>
<dbReference type="GO" id="GO:0007165">
    <property type="term" value="P:signal transduction"/>
    <property type="evidence" value="ECO:0007669"/>
    <property type="project" value="InterPro"/>
</dbReference>
<dbReference type="CDD" id="cd04403">
    <property type="entry name" value="RhoGAP_ARHGAP27_15_12_9"/>
    <property type="match status" value="1"/>
</dbReference>
<dbReference type="SUPFAM" id="SSF48350">
    <property type="entry name" value="GTPase activation domain, GAP"/>
    <property type="match status" value="1"/>
</dbReference>
<evidence type="ECO:0000313" key="8">
    <source>
        <dbReference type="Proteomes" id="UP000288216"/>
    </source>
</evidence>
<dbReference type="SMART" id="SM00324">
    <property type="entry name" value="RhoGAP"/>
    <property type="match status" value="1"/>
</dbReference>
<dbReference type="FunFam" id="1.10.555.10:FF:000003">
    <property type="entry name" value="Putative rho GTPase-activating protein 12"/>
    <property type="match status" value="1"/>
</dbReference>
<comment type="subcellular location">
    <subcellularLocation>
        <location evidence="2">Cytoplasm</location>
    </subcellularLocation>
    <subcellularLocation>
        <location evidence="1">Membrane</location>
        <topology evidence="1">Peripheral membrane protein</topology>
    </subcellularLocation>
</comment>
<keyword evidence="8" id="KW-1185">Reference proteome</keyword>
<name>A0A401P0Q6_SCYTO</name>
<evidence type="ECO:0000256" key="3">
    <source>
        <dbReference type="ARBA" id="ARBA00022468"/>
    </source>
</evidence>
<dbReference type="OrthoDB" id="79452at2759"/>
<sequence>MNLYGSLQLLNQVFGCHLATLCRREGATVPRFVKLCIEAVEKRGLDADGIYRVSGNLATIQKLRFVVDHEEKLNLDDSQWEDVHVVTGALKMFFRELPEPLFPYSFFDQFVDAIKNQNYTQRVQCVKRLVNKLPKPNHDTLRVLVKHLLKIIAKALVNLMSSQSLGIVFGPTLMWPEKETSNLAVFMIYQNQIIDLILSEHIEIFDHEEQ</sequence>
<protein>
    <recommendedName>
        <fullName evidence="6">Rho-GAP domain-containing protein</fullName>
    </recommendedName>
</protein>
<keyword evidence="3" id="KW-0343">GTPase activation</keyword>
<gene>
    <name evidence="7" type="ORF">scyTo_0000628</name>
</gene>
<dbReference type="InterPro" id="IPR008936">
    <property type="entry name" value="Rho_GTPase_activation_prot"/>
</dbReference>
<dbReference type="InterPro" id="IPR050729">
    <property type="entry name" value="Rho-GAP"/>
</dbReference>
<dbReference type="OMA" id="HIHRISE"/>
<dbReference type="STRING" id="75743.A0A401P0Q6"/>
<dbReference type="GO" id="GO:0016020">
    <property type="term" value="C:membrane"/>
    <property type="evidence" value="ECO:0007669"/>
    <property type="project" value="UniProtKB-SubCell"/>
</dbReference>
<evidence type="ECO:0000256" key="4">
    <source>
        <dbReference type="ARBA" id="ARBA00022490"/>
    </source>
</evidence>
<dbReference type="GO" id="GO:0005737">
    <property type="term" value="C:cytoplasm"/>
    <property type="evidence" value="ECO:0007669"/>
    <property type="project" value="UniProtKB-SubCell"/>
</dbReference>
<keyword evidence="4" id="KW-0963">Cytoplasm</keyword>
<organism evidence="7 8">
    <name type="scientific">Scyliorhinus torazame</name>
    <name type="common">Cloudy catshark</name>
    <name type="synonym">Catulus torazame</name>
    <dbReference type="NCBI Taxonomy" id="75743"/>
    <lineage>
        <taxon>Eukaryota</taxon>
        <taxon>Metazoa</taxon>
        <taxon>Chordata</taxon>
        <taxon>Craniata</taxon>
        <taxon>Vertebrata</taxon>
        <taxon>Chondrichthyes</taxon>
        <taxon>Elasmobranchii</taxon>
        <taxon>Galeomorphii</taxon>
        <taxon>Galeoidea</taxon>
        <taxon>Carcharhiniformes</taxon>
        <taxon>Scyliorhinidae</taxon>
        <taxon>Scyliorhinus</taxon>
    </lineage>
</organism>
<reference evidence="7 8" key="1">
    <citation type="journal article" date="2018" name="Nat. Ecol. Evol.">
        <title>Shark genomes provide insights into elasmobranch evolution and the origin of vertebrates.</title>
        <authorList>
            <person name="Hara Y"/>
            <person name="Yamaguchi K"/>
            <person name="Onimaru K"/>
            <person name="Kadota M"/>
            <person name="Koyanagi M"/>
            <person name="Keeley SD"/>
            <person name="Tatsumi K"/>
            <person name="Tanaka K"/>
            <person name="Motone F"/>
            <person name="Kageyama Y"/>
            <person name="Nozu R"/>
            <person name="Adachi N"/>
            <person name="Nishimura O"/>
            <person name="Nakagawa R"/>
            <person name="Tanegashima C"/>
            <person name="Kiyatake I"/>
            <person name="Matsumoto R"/>
            <person name="Murakumo K"/>
            <person name="Nishida K"/>
            <person name="Terakita A"/>
            <person name="Kuratani S"/>
            <person name="Sato K"/>
            <person name="Hyodo S Kuraku.S."/>
        </authorList>
    </citation>
    <scope>NUCLEOTIDE SEQUENCE [LARGE SCALE GENOMIC DNA]</scope>
</reference>
<dbReference type="PROSITE" id="PS50238">
    <property type="entry name" value="RHOGAP"/>
    <property type="match status" value="1"/>
</dbReference>
<evidence type="ECO:0000313" key="7">
    <source>
        <dbReference type="EMBL" id="GCB66690.1"/>
    </source>
</evidence>